<sequence length="412" mass="47295">MDDMIMHPLLRKTLLRFAVFYAYASFIAWIFTIIEQRSEFANNRMERMLKDLRADIEIKFNITDNEFNSFVRRAPVAMTTGDEKDWNFWNSLDFVFTAITTIENMHPLLGKALLRVVLFYGYGLLVAWIFTLIESQEETRQLKMKRIFQELRTEITLKYKVNMSDIDFESFVRKASTGVTAGEELDWTFLNSCAYVFAALTTIGYGHITPKTSLGQGVTIITCLLGIPIAMLAFKTLGELCATFFTFLVIKTETIALRRTELKHLKKKTFFVACLLLIVLITLASVSTIFLEHWTFMEGLYAWFTTFTTIGFGDYVLFRSYSIKLAQGDISTTSLLLKGLTFAVPYVVGLSLMSCILTCLVDSVDQIRHFRDRCWSCCPSLIFHVKRVFCHNVAQSDISEGRNHEENESCHV</sequence>
<evidence type="ECO:0000259" key="10">
    <source>
        <dbReference type="Pfam" id="PF07885"/>
    </source>
</evidence>
<keyword evidence="3 8" id="KW-0812">Transmembrane</keyword>
<proteinExistence type="inferred from homology"/>
<evidence type="ECO:0000256" key="7">
    <source>
        <dbReference type="ARBA" id="ARBA00023303"/>
    </source>
</evidence>
<dbReference type="Gene3D" id="1.10.287.70">
    <property type="match status" value="2"/>
</dbReference>
<feature type="domain" description="Potassium channel" evidence="10">
    <location>
        <begin position="186"/>
        <end position="240"/>
    </location>
</feature>
<dbReference type="OrthoDB" id="297496at2759"/>
<evidence type="ECO:0000256" key="8">
    <source>
        <dbReference type="RuleBase" id="RU003857"/>
    </source>
</evidence>
<feature type="transmembrane region" description="Helical" evidence="9">
    <location>
        <begin position="300"/>
        <end position="318"/>
    </location>
</feature>
<dbReference type="Pfam" id="PF07885">
    <property type="entry name" value="Ion_trans_2"/>
    <property type="match status" value="1"/>
</dbReference>
<keyword evidence="7 8" id="KW-0407">Ion channel</keyword>
<comment type="similarity">
    <text evidence="8">Belongs to the two pore domain potassium channel (TC 1.A.1.8) family.</text>
</comment>
<dbReference type="Proteomes" id="UP000275408">
    <property type="component" value="Unassembled WGS sequence"/>
</dbReference>
<evidence type="ECO:0000256" key="9">
    <source>
        <dbReference type="SAM" id="Phobius"/>
    </source>
</evidence>
<dbReference type="GO" id="GO:0015271">
    <property type="term" value="F:outward rectifier potassium channel activity"/>
    <property type="evidence" value="ECO:0007669"/>
    <property type="project" value="TreeGrafter"/>
</dbReference>
<feature type="transmembrane region" description="Helical" evidence="9">
    <location>
        <begin position="339"/>
        <end position="364"/>
    </location>
</feature>
<feature type="transmembrane region" description="Helical" evidence="9">
    <location>
        <begin position="269"/>
        <end position="294"/>
    </location>
</feature>
<feature type="transmembrane region" description="Helical" evidence="9">
    <location>
        <begin position="217"/>
        <end position="234"/>
    </location>
</feature>
<protein>
    <recommendedName>
        <fullName evidence="10">Potassium channel domain-containing protein</fullName>
    </recommendedName>
</protein>
<organism evidence="11 12">
    <name type="scientific">Pocillopora damicornis</name>
    <name type="common">Cauliflower coral</name>
    <name type="synonym">Millepora damicornis</name>
    <dbReference type="NCBI Taxonomy" id="46731"/>
    <lineage>
        <taxon>Eukaryota</taxon>
        <taxon>Metazoa</taxon>
        <taxon>Cnidaria</taxon>
        <taxon>Anthozoa</taxon>
        <taxon>Hexacorallia</taxon>
        <taxon>Scleractinia</taxon>
        <taxon>Astrocoeniina</taxon>
        <taxon>Pocilloporidae</taxon>
        <taxon>Pocillopora</taxon>
    </lineage>
</organism>
<keyword evidence="12" id="KW-1185">Reference proteome</keyword>
<keyword evidence="4 9" id="KW-1133">Transmembrane helix</keyword>
<evidence type="ECO:0000256" key="1">
    <source>
        <dbReference type="ARBA" id="ARBA00004141"/>
    </source>
</evidence>
<dbReference type="PRINTS" id="PR01333">
    <property type="entry name" value="2POREKCHANEL"/>
</dbReference>
<feature type="transmembrane region" description="Helical" evidence="9">
    <location>
        <begin position="112"/>
        <end position="133"/>
    </location>
</feature>
<dbReference type="GO" id="GO:0030322">
    <property type="term" value="P:stabilization of membrane potential"/>
    <property type="evidence" value="ECO:0007669"/>
    <property type="project" value="TreeGrafter"/>
</dbReference>
<evidence type="ECO:0000256" key="6">
    <source>
        <dbReference type="ARBA" id="ARBA00023136"/>
    </source>
</evidence>
<keyword evidence="2 8" id="KW-0813">Transport</keyword>
<dbReference type="InterPro" id="IPR003280">
    <property type="entry name" value="2pore_dom_K_chnl"/>
</dbReference>
<reference evidence="11 12" key="1">
    <citation type="journal article" date="2018" name="Sci. Rep.">
        <title>Comparative analysis of the Pocillopora damicornis genome highlights role of immune system in coral evolution.</title>
        <authorList>
            <person name="Cunning R."/>
            <person name="Bay R.A."/>
            <person name="Gillette P."/>
            <person name="Baker A.C."/>
            <person name="Traylor-Knowles N."/>
        </authorList>
    </citation>
    <scope>NUCLEOTIDE SEQUENCE [LARGE SCALE GENOMIC DNA]</scope>
    <source>
        <strain evidence="11">RSMAS</strain>
        <tissue evidence="11">Whole animal</tissue>
    </source>
</reference>
<evidence type="ECO:0000256" key="4">
    <source>
        <dbReference type="ARBA" id="ARBA00022989"/>
    </source>
</evidence>
<dbReference type="PANTHER" id="PTHR11003">
    <property type="entry name" value="POTASSIUM CHANNEL, SUBFAMILY K"/>
    <property type="match status" value="1"/>
</dbReference>
<dbReference type="PANTHER" id="PTHR11003:SF345">
    <property type="entry name" value="TWIK FAMILY OF POTASSIUM CHANNELS PROTEIN 18"/>
    <property type="match status" value="1"/>
</dbReference>
<comment type="caution">
    <text evidence="11">The sequence shown here is derived from an EMBL/GenBank/DDBJ whole genome shotgun (WGS) entry which is preliminary data.</text>
</comment>
<feature type="transmembrane region" description="Helical" evidence="9">
    <location>
        <begin position="14"/>
        <end position="34"/>
    </location>
</feature>
<evidence type="ECO:0000256" key="2">
    <source>
        <dbReference type="ARBA" id="ARBA00022448"/>
    </source>
</evidence>
<evidence type="ECO:0000256" key="3">
    <source>
        <dbReference type="ARBA" id="ARBA00022692"/>
    </source>
</evidence>
<evidence type="ECO:0000313" key="11">
    <source>
        <dbReference type="EMBL" id="RMX57255.1"/>
    </source>
</evidence>
<name>A0A3M6UUE6_POCDA</name>
<keyword evidence="5 8" id="KW-0406">Ion transport</keyword>
<keyword evidence="6 9" id="KW-0472">Membrane</keyword>
<dbReference type="AlphaFoldDB" id="A0A3M6UUE6"/>
<accession>A0A3M6UUE6</accession>
<dbReference type="EMBL" id="RCHS01000689">
    <property type="protein sequence ID" value="RMX57255.1"/>
    <property type="molecule type" value="Genomic_DNA"/>
</dbReference>
<evidence type="ECO:0000256" key="5">
    <source>
        <dbReference type="ARBA" id="ARBA00023065"/>
    </source>
</evidence>
<gene>
    <name evidence="11" type="ORF">pdam_00010566</name>
</gene>
<feature type="transmembrane region" description="Helical" evidence="9">
    <location>
        <begin position="187"/>
        <end position="205"/>
    </location>
</feature>
<evidence type="ECO:0000313" key="12">
    <source>
        <dbReference type="Proteomes" id="UP000275408"/>
    </source>
</evidence>
<dbReference type="GO" id="GO:0005886">
    <property type="term" value="C:plasma membrane"/>
    <property type="evidence" value="ECO:0007669"/>
    <property type="project" value="TreeGrafter"/>
</dbReference>
<dbReference type="SUPFAM" id="SSF81324">
    <property type="entry name" value="Voltage-gated potassium channels"/>
    <property type="match status" value="2"/>
</dbReference>
<dbReference type="GO" id="GO:0022841">
    <property type="term" value="F:potassium ion leak channel activity"/>
    <property type="evidence" value="ECO:0007669"/>
    <property type="project" value="TreeGrafter"/>
</dbReference>
<comment type="subcellular location">
    <subcellularLocation>
        <location evidence="1">Membrane</location>
        <topology evidence="1">Multi-pass membrane protein</topology>
    </subcellularLocation>
</comment>
<dbReference type="InterPro" id="IPR013099">
    <property type="entry name" value="K_chnl_dom"/>
</dbReference>